<evidence type="ECO:0000256" key="1">
    <source>
        <dbReference type="SAM" id="MobiDB-lite"/>
    </source>
</evidence>
<feature type="transmembrane region" description="Helical" evidence="2">
    <location>
        <begin position="141"/>
        <end position="163"/>
    </location>
</feature>
<evidence type="ECO:0000256" key="2">
    <source>
        <dbReference type="SAM" id="Phobius"/>
    </source>
</evidence>
<dbReference type="AlphaFoldDB" id="A0AAD7TJG8"/>
<feature type="compositionally biased region" description="Low complexity" evidence="1">
    <location>
        <begin position="59"/>
        <end position="68"/>
    </location>
</feature>
<evidence type="ECO:0000313" key="4">
    <source>
        <dbReference type="Proteomes" id="UP001215151"/>
    </source>
</evidence>
<comment type="caution">
    <text evidence="3">The sequence shown here is derived from an EMBL/GenBank/DDBJ whole genome shotgun (WGS) entry which is preliminary data.</text>
</comment>
<protein>
    <submittedName>
        <fullName evidence="3">Uncharacterized protein</fullName>
    </submittedName>
</protein>
<feature type="transmembrane region" description="Helical" evidence="2">
    <location>
        <begin position="286"/>
        <end position="308"/>
    </location>
</feature>
<keyword evidence="2" id="KW-1133">Transmembrane helix</keyword>
<dbReference type="PANTHER" id="PTHR37919">
    <property type="entry name" value="PROTEIN CBG05606"/>
    <property type="match status" value="1"/>
</dbReference>
<gene>
    <name evidence="3" type="ORF">ONZ51_g10736</name>
</gene>
<keyword evidence="2" id="KW-0812">Transmembrane</keyword>
<name>A0AAD7TJG8_9APHY</name>
<proteinExistence type="predicted"/>
<feature type="region of interest" description="Disordered" evidence="1">
    <location>
        <begin position="59"/>
        <end position="116"/>
    </location>
</feature>
<feature type="transmembrane region" description="Helical" evidence="2">
    <location>
        <begin position="246"/>
        <end position="266"/>
    </location>
</feature>
<sequence>MTHTYKPIFFSAAHSEAFERARRQQEQSHERAQEILLWKRGFHIDGGRPSWGYYLEASTSTSTTANTTDGGGESTEDEREEREEDEREGRRLSGKTGAGRRTRGNSPDRHATGRASLIASHATRLRGALSQRTTMAFKTHAWISLWFALTIPVIFWDAGYCFFRPRSMVGGDLHWIWKPYALYQEVDYVCNMLVYGLKALENGDGFTNAQSDTRSPSLPYPAALNIVENFMNIAYLYLAHVSGSPAAPLLGFASAVMTLSKTVLYWLQEYYCGGCAVGHNDLKTLIVYWIIPNGLWLLVPSFIIWQLAKDITGALRVADRAAQKTASGKKQ</sequence>
<accession>A0AAD7TJG8</accession>
<reference evidence="3" key="1">
    <citation type="submission" date="2022-11" db="EMBL/GenBank/DDBJ databases">
        <title>Genome Sequence of Cubamyces cubensis.</title>
        <authorList>
            <person name="Buettner E."/>
        </authorList>
    </citation>
    <scope>NUCLEOTIDE SEQUENCE</scope>
    <source>
        <strain evidence="3">MPL-01</strain>
    </source>
</reference>
<feature type="compositionally biased region" description="Acidic residues" evidence="1">
    <location>
        <begin position="74"/>
        <end position="86"/>
    </location>
</feature>
<dbReference type="PANTHER" id="PTHR37919:SF2">
    <property type="entry name" value="EXPERA DOMAIN-CONTAINING PROTEIN"/>
    <property type="match status" value="1"/>
</dbReference>
<organism evidence="3 4">
    <name type="scientific">Trametes cubensis</name>
    <dbReference type="NCBI Taxonomy" id="1111947"/>
    <lineage>
        <taxon>Eukaryota</taxon>
        <taxon>Fungi</taxon>
        <taxon>Dikarya</taxon>
        <taxon>Basidiomycota</taxon>
        <taxon>Agaricomycotina</taxon>
        <taxon>Agaricomycetes</taxon>
        <taxon>Polyporales</taxon>
        <taxon>Polyporaceae</taxon>
        <taxon>Trametes</taxon>
    </lineage>
</organism>
<dbReference type="Proteomes" id="UP001215151">
    <property type="component" value="Unassembled WGS sequence"/>
</dbReference>
<keyword evidence="2" id="KW-0472">Membrane</keyword>
<dbReference type="EMBL" id="JAPEVG010000445">
    <property type="protein sequence ID" value="KAJ8462694.1"/>
    <property type="molecule type" value="Genomic_DNA"/>
</dbReference>
<keyword evidence="4" id="KW-1185">Reference proteome</keyword>
<evidence type="ECO:0000313" key="3">
    <source>
        <dbReference type="EMBL" id="KAJ8462694.1"/>
    </source>
</evidence>